<dbReference type="RefSeq" id="WP_336350452.1">
    <property type="nucleotide sequence ID" value="NZ_JAZAQL010000002.1"/>
</dbReference>
<protein>
    <submittedName>
        <fullName evidence="1">Uncharacterized protein</fullName>
    </submittedName>
</protein>
<comment type="caution">
    <text evidence="1">The sequence shown here is derived from an EMBL/GenBank/DDBJ whole genome shotgun (WGS) entry which is preliminary data.</text>
</comment>
<dbReference type="Proteomes" id="UP001596395">
    <property type="component" value="Unassembled WGS sequence"/>
</dbReference>
<dbReference type="EMBL" id="JBHSXN010000002">
    <property type="protein sequence ID" value="MFC6953494.1"/>
    <property type="molecule type" value="Genomic_DNA"/>
</dbReference>
<keyword evidence="2" id="KW-1185">Reference proteome</keyword>
<proteinExistence type="predicted"/>
<name>A0ABD5VDG7_9EURY</name>
<organism evidence="1 2">
    <name type="scientific">Halorubellus litoreus</name>
    <dbReference type="NCBI Taxonomy" id="755308"/>
    <lineage>
        <taxon>Archaea</taxon>
        <taxon>Methanobacteriati</taxon>
        <taxon>Methanobacteriota</taxon>
        <taxon>Stenosarchaea group</taxon>
        <taxon>Halobacteria</taxon>
        <taxon>Halobacteriales</taxon>
        <taxon>Halorubellaceae</taxon>
        <taxon>Halorubellus</taxon>
    </lineage>
</organism>
<reference evidence="1 2" key="1">
    <citation type="journal article" date="2019" name="Int. J. Syst. Evol. Microbiol.">
        <title>The Global Catalogue of Microorganisms (GCM) 10K type strain sequencing project: providing services to taxonomists for standard genome sequencing and annotation.</title>
        <authorList>
            <consortium name="The Broad Institute Genomics Platform"/>
            <consortium name="The Broad Institute Genome Sequencing Center for Infectious Disease"/>
            <person name="Wu L."/>
            <person name="Ma J."/>
        </authorList>
    </citation>
    <scope>NUCLEOTIDE SEQUENCE [LARGE SCALE GENOMIC DNA]</scope>
    <source>
        <strain evidence="1 2">GX26</strain>
    </source>
</reference>
<evidence type="ECO:0000313" key="1">
    <source>
        <dbReference type="EMBL" id="MFC6953494.1"/>
    </source>
</evidence>
<dbReference type="AlphaFoldDB" id="A0ABD5VDG7"/>
<accession>A0ABD5VDG7</accession>
<evidence type="ECO:0000313" key="2">
    <source>
        <dbReference type="Proteomes" id="UP001596395"/>
    </source>
</evidence>
<sequence>MLDGDKLVDVTRPFVHYHGAVITDDDTLRHHYESEVGDGVIGNHANRFEFLREEGYIDEDDDREG</sequence>
<gene>
    <name evidence="1" type="ORF">ACFQGB_11530</name>
</gene>